<dbReference type="HOGENOM" id="CLU_028466_0_0_9"/>
<evidence type="ECO:0000313" key="2">
    <source>
        <dbReference type="EMBL" id="ADL33608.1"/>
    </source>
</evidence>
<dbReference type="KEGG" id="bpb:bpr_I0866"/>
<dbReference type="PANTHER" id="PTHR34448">
    <property type="entry name" value="AMINOPEPTIDASE"/>
    <property type="match status" value="1"/>
</dbReference>
<keyword evidence="1" id="KW-0479">Metal-binding</keyword>
<evidence type="ECO:0000313" key="3">
    <source>
        <dbReference type="Proteomes" id="UP000001299"/>
    </source>
</evidence>
<dbReference type="GO" id="GO:0046872">
    <property type="term" value="F:metal ion binding"/>
    <property type="evidence" value="ECO:0007669"/>
    <property type="project" value="UniProtKB-KW"/>
</dbReference>
<protein>
    <submittedName>
        <fullName evidence="2">Peptidase M29 family</fullName>
    </submittedName>
</protein>
<proteinExistence type="predicted"/>
<dbReference type="STRING" id="515622.bpr_I0866"/>
<dbReference type="EMBL" id="CP001810">
    <property type="protein sequence ID" value="ADL33608.1"/>
    <property type="molecule type" value="Genomic_DNA"/>
</dbReference>
<dbReference type="AlphaFoldDB" id="E0S1D3"/>
<dbReference type="GO" id="GO:0006508">
    <property type="term" value="P:proteolysis"/>
    <property type="evidence" value="ECO:0007669"/>
    <property type="project" value="InterPro"/>
</dbReference>
<reference evidence="2 3" key="1">
    <citation type="journal article" date="2010" name="PLoS ONE">
        <title>The glycobiome of the rumen bacterium Butyrivibrio proteoclasticus B316(T) highlights adaptation to a polysaccharide-rich environment.</title>
        <authorList>
            <person name="Kelly W.J."/>
            <person name="Leahy S.C."/>
            <person name="Altermann E."/>
            <person name="Yeoman C.J."/>
            <person name="Dunne J.C."/>
            <person name="Kong Z."/>
            <person name="Pacheco D.M."/>
            <person name="Li D."/>
            <person name="Noel S.J."/>
            <person name="Moon C.D."/>
            <person name="Cookson A.L."/>
            <person name="Attwood G.T."/>
        </authorList>
    </citation>
    <scope>NUCLEOTIDE SEQUENCE [LARGE SCALE GENOMIC DNA]</scope>
    <source>
        <strain evidence="3">ATCC 51982 / DSM 14932 / B316</strain>
    </source>
</reference>
<dbReference type="eggNOG" id="COG2309">
    <property type="taxonomic scope" value="Bacteria"/>
</dbReference>
<organism evidence="2 3">
    <name type="scientific">Butyrivibrio proteoclasticus (strain ATCC 51982 / DSM 14932 / B316)</name>
    <name type="common">Clostridium proteoclasticum</name>
    <dbReference type="NCBI Taxonomy" id="515622"/>
    <lineage>
        <taxon>Bacteria</taxon>
        <taxon>Bacillati</taxon>
        <taxon>Bacillota</taxon>
        <taxon>Clostridia</taxon>
        <taxon>Lachnospirales</taxon>
        <taxon>Lachnospiraceae</taxon>
        <taxon>Butyrivibrio</taxon>
    </lineage>
</organism>
<accession>E0S1D3</accession>
<sequence length="712" mass="81102">MSIIVFRKNGFNMSNNEELIYEFESGKEVLSERYQLAVERLNSMADEHLSDEKYDKYFHFVRDFLLMVDEAYSFVQDGSFDKASMDELAAQNKKLYQDILPENYANSYGNPTFACQVFGDDFGHLLSALYYEVRGLIVYAFKGDMFNLTTMLELFLEVYGQFVSADQAGKIPAYEEVRKTLYWYGSDYAEEMRQIGFAEMVVSDTNFVRDIVTSADLTDLRYLYRFGEYVTDNEIKTAQHLNSLTQEEIDKLATTFTEGYRIGFAMTGKDITIKKTAGLHYNLGFERMIKKAIENLEAIDLKSTISLAPSSIFAISSTSARGGFYGAIPNKQYDYDHKEDVALFLDSNYVTRKLEAARAAGEMYKKEARLFGGPAVIEVFGEKPFSPSTNEKALRLSKAQQKMLSDYRVQNSLIMNNYIINKERSFTIISFPVPEIGDNFKTIFDETVRINTLDYKLYQTIQQKIIDVLDEGSYVIVKGMGDNHTQMKVMLHELRDKAKETNFENCVADVNIPVGEVFTSPVLKGTEGTLHVTGVYLEGLYYKNLEIKFEDGCIVDYNCSNFDTAEEGKKYINDNILFNHKTLPIGEFAIGTNTTAYVVARKYNIADKLPILIAEKTGPHFAVGDTCYSYEEDTITYNPDGKAIIARDNEISIKRKTDPDKAYFSCHTDITIPYDELGEITVVREDGETRTIIKNGRFVLEGTEELNKPMDE</sequence>
<dbReference type="Proteomes" id="UP000001299">
    <property type="component" value="Chromosome 1"/>
</dbReference>
<dbReference type="Pfam" id="PF02073">
    <property type="entry name" value="Peptidase_M29"/>
    <property type="match status" value="1"/>
</dbReference>
<dbReference type="InterPro" id="IPR000787">
    <property type="entry name" value="Peptidase_M29"/>
</dbReference>
<name>E0S1D3_BUTPB</name>
<dbReference type="PANTHER" id="PTHR34448:SF1">
    <property type="entry name" value="BLL6088 PROTEIN"/>
    <property type="match status" value="1"/>
</dbReference>
<dbReference type="SUPFAM" id="SSF144052">
    <property type="entry name" value="Thermophilic metalloprotease-like"/>
    <property type="match status" value="1"/>
</dbReference>
<keyword evidence="3" id="KW-1185">Reference proteome</keyword>
<evidence type="ECO:0000256" key="1">
    <source>
        <dbReference type="ARBA" id="ARBA00022723"/>
    </source>
</evidence>
<gene>
    <name evidence="2" type="ordered locus">bpr_I0866</name>
</gene>
<dbReference type="GO" id="GO:0004177">
    <property type="term" value="F:aminopeptidase activity"/>
    <property type="evidence" value="ECO:0007669"/>
    <property type="project" value="InterPro"/>
</dbReference>
<dbReference type="InterPro" id="IPR052170">
    <property type="entry name" value="M29_Exopeptidase"/>
</dbReference>